<evidence type="ECO:0008006" key="4">
    <source>
        <dbReference type="Google" id="ProtNLM"/>
    </source>
</evidence>
<keyword evidence="1" id="KW-0812">Transmembrane</keyword>
<feature type="transmembrane region" description="Helical" evidence="1">
    <location>
        <begin position="31"/>
        <end position="52"/>
    </location>
</feature>
<gene>
    <name evidence="2" type="ORF">ANCDUO_15912</name>
</gene>
<dbReference type="EMBL" id="KN740034">
    <property type="protein sequence ID" value="KIH53944.1"/>
    <property type="molecule type" value="Genomic_DNA"/>
</dbReference>
<accession>A0A0C2G4X5</accession>
<dbReference type="OrthoDB" id="2985014at2759"/>
<sequence length="127" mass="14496">MRRDVRHVLGSSKDETSFVNRYDYSPAEKSSIIWAVAIGTILGTFPINYFYIKYGARWPFFISGVMSVCSTAFIPLAAHLGLPYLLFSRFVQPYEPKLKALESYCTASTAPQWRRECDRARLIADLT</sequence>
<dbReference type="PANTHER" id="PTHR45757:SF17">
    <property type="entry name" value="MAJOR FACILITATOR SUPERFAMILY (MFS) PROFILE DOMAIN-CONTAINING PROTEIN"/>
    <property type="match status" value="1"/>
</dbReference>
<dbReference type="AlphaFoldDB" id="A0A0C2G4X5"/>
<keyword evidence="1" id="KW-0472">Membrane</keyword>
<dbReference type="GO" id="GO:0016020">
    <property type="term" value="C:membrane"/>
    <property type="evidence" value="ECO:0007669"/>
    <property type="project" value="TreeGrafter"/>
</dbReference>
<proteinExistence type="predicted"/>
<keyword evidence="3" id="KW-1185">Reference proteome</keyword>
<dbReference type="Proteomes" id="UP000054047">
    <property type="component" value="Unassembled WGS sequence"/>
</dbReference>
<protein>
    <recommendedName>
        <fullName evidence="4">Major facilitator superfamily (MFS) profile domain-containing protein</fullName>
    </recommendedName>
</protein>
<dbReference type="PANTHER" id="PTHR45757">
    <property type="entry name" value="PROTEIN CBG23364-RELATED"/>
    <property type="match status" value="1"/>
</dbReference>
<feature type="transmembrane region" description="Helical" evidence="1">
    <location>
        <begin position="58"/>
        <end position="87"/>
    </location>
</feature>
<evidence type="ECO:0000313" key="3">
    <source>
        <dbReference type="Proteomes" id="UP000054047"/>
    </source>
</evidence>
<evidence type="ECO:0000313" key="2">
    <source>
        <dbReference type="EMBL" id="KIH53944.1"/>
    </source>
</evidence>
<reference evidence="2 3" key="1">
    <citation type="submission" date="2013-12" db="EMBL/GenBank/DDBJ databases">
        <title>Draft genome of the parsitic nematode Ancylostoma duodenale.</title>
        <authorList>
            <person name="Mitreva M."/>
        </authorList>
    </citation>
    <scope>NUCLEOTIDE SEQUENCE [LARGE SCALE GENOMIC DNA]</scope>
    <source>
        <strain evidence="2 3">Zhejiang</strain>
    </source>
</reference>
<name>A0A0C2G4X5_9BILA</name>
<dbReference type="InterPro" id="IPR036259">
    <property type="entry name" value="MFS_trans_sf"/>
</dbReference>
<organism evidence="2 3">
    <name type="scientific">Ancylostoma duodenale</name>
    <dbReference type="NCBI Taxonomy" id="51022"/>
    <lineage>
        <taxon>Eukaryota</taxon>
        <taxon>Metazoa</taxon>
        <taxon>Ecdysozoa</taxon>
        <taxon>Nematoda</taxon>
        <taxon>Chromadorea</taxon>
        <taxon>Rhabditida</taxon>
        <taxon>Rhabditina</taxon>
        <taxon>Rhabditomorpha</taxon>
        <taxon>Strongyloidea</taxon>
        <taxon>Ancylostomatidae</taxon>
        <taxon>Ancylostomatinae</taxon>
        <taxon>Ancylostoma</taxon>
    </lineage>
</organism>
<dbReference type="Gene3D" id="1.20.1250.20">
    <property type="entry name" value="MFS general substrate transporter like domains"/>
    <property type="match status" value="1"/>
</dbReference>
<dbReference type="SUPFAM" id="SSF103473">
    <property type="entry name" value="MFS general substrate transporter"/>
    <property type="match status" value="1"/>
</dbReference>
<keyword evidence="1" id="KW-1133">Transmembrane helix</keyword>
<evidence type="ECO:0000256" key="1">
    <source>
        <dbReference type="SAM" id="Phobius"/>
    </source>
</evidence>